<dbReference type="InterPro" id="IPR023213">
    <property type="entry name" value="CAT-like_dom_sf"/>
</dbReference>
<feature type="domain" description="Carrier" evidence="7">
    <location>
        <begin position="2024"/>
        <end position="2099"/>
    </location>
</feature>
<dbReference type="InterPro" id="IPR000873">
    <property type="entry name" value="AMP-dep_synth/lig_dom"/>
</dbReference>
<dbReference type="Pfam" id="PF00550">
    <property type="entry name" value="PP-binding"/>
    <property type="match status" value="6"/>
</dbReference>
<keyword evidence="4" id="KW-0677">Repeat</keyword>
<dbReference type="CDD" id="cd05930">
    <property type="entry name" value="A_NRPS"/>
    <property type="match status" value="3"/>
</dbReference>
<dbReference type="Pfam" id="PF00501">
    <property type="entry name" value="AMP-binding"/>
    <property type="match status" value="6"/>
</dbReference>
<dbReference type="PANTHER" id="PTHR45527:SF1">
    <property type="entry name" value="FATTY ACID SYNTHASE"/>
    <property type="match status" value="1"/>
</dbReference>
<evidence type="ECO:0000256" key="2">
    <source>
        <dbReference type="ARBA" id="ARBA00022450"/>
    </source>
</evidence>
<dbReference type="PROSITE" id="PS00012">
    <property type="entry name" value="PHOSPHOPANTETHEINE"/>
    <property type="match status" value="6"/>
</dbReference>
<dbReference type="SMART" id="SM01294">
    <property type="entry name" value="PKS_PP_betabranch"/>
    <property type="match status" value="1"/>
</dbReference>
<dbReference type="InterPro" id="IPR025110">
    <property type="entry name" value="AMP-bd_C"/>
</dbReference>
<organism evidence="8 9">
    <name type="scientific">Streptomyces rectiviolaceus</name>
    <dbReference type="NCBI Taxonomy" id="332591"/>
    <lineage>
        <taxon>Bacteria</taxon>
        <taxon>Bacillati</taxon>
        <taxon>Actinomycetota</taxon>
        <taxon>Actinomycetes</taxon>
        <taxon>Kitasatosporales</taxon>
        <taxon>Streptomycetaceae</taxon>
        <taxon>Streptomyces</taxon>
    </lineage>
</organism>
<dbReference type="CDD" id="cd12117">
    <property type="entry name" value="A_NRPS_Srf_like"/>
    <property type="match status" value="1"/>
</dbReference>
<dbReference type="Gene3D" id="3.30.300.30">
    <property type="match status" value="6"/>
</dbReference>
<dbReference type="CDD" id="cd19540">
    <property type="entry name" value="LCL_NRPS-like"/>
    <property type="match status" value="5"/>
</dbReference>
<dbReference type="Gene3D" id="1.10.1200.10">
    <property type="entry name" value="ACP-like"/>
    <property type="match status" value="6"/>
</dbReference>
<dbReference type="SUPFAM" id="SSF47336">
    <property type="entry name" value="ACP-like"/>
    <property type="match status" value="6"/>
</dbReference>
<comment type="cofactor">
    <cofactor evidence="1">
        <name>pantetheine 4'-phosphate</name>
        <dbReference type="ChEBI" id="CHEBI:47942"/>
    </cofactor>
</comment>
<dbReference type="Gene3D" id="3.40.50.980">
    <property type="match status" value="10"/>
</dbReference>
<dbReference type="NCBIfam" id="NF003417">
    <property type="entry name" value="PRK04813.1"/>
    <property type="match status" value="6"/>
</dbReference>
<dbReference type="RefSeq" id="WP_344520344.1">
    <property type="nucleotide sequence ID" value="NZ_BAAAUG010000031.1"/>
</dbReference>
<keyword evidence="9" id="KW-1185">Reference proteome</keyword>
<reference evidence="9" key="1">
    <citation type="journal article" date="2019" name="Int. J. Syst. Evol. Microbiol.">
        <title>The Global Catalogue of Microorganisms (GCM) 10K type strain sequencing project: providing services to taxonomists for standard genome sequencing and annotation.</title>
        <authorList>
            <consortium name="The Broad Institute Genomics Platform"/>
            <consortium name="The Broad Institute Genome Sequencing Center for Infectious Disease"/>
            <person name="Wu L."/>
            <person name="Ma J."/>
        </authorList>
    </citation>
    <scope>NUCLEOTIDE SEQUENCE [LARGE SCALE GENOMIC DNA]</scope>
    <source>
        <strain evidence="9">JCM 9092</strain>
    </source>
</reference>
<dbReference type="CDD" id="cd19543">
    <property type="entry name" value="DCL_NRPS"/>
    <property type="match status" value="1"/>
</dbReference>
<dbReference type="PROSITE" id="PS00455">
    <property type="entry name" value="AMP_BINDING"/>
    <property type="match status" value="6"/>
</dbReference>
<dbReference type="Pfam" id="PF13193">
    <property type="entry name" value="AMP-binding_C"/>
    <property type="match status" value="6"/>
</dbReference>
<evidence type="ECO:0000256" key="6">
    <source>
        <dbReference type="SAM" id="MobiDB-lite"/>
    </source>
</evidence>
<protein>
    <submittedName>
        <fullName evidence="8">Non-ribosomal peptide synthetase</fullName>
    </submittedName>
</protein>
<dbReference type="InterPro" id="IPR010071">
    <property type="entry name" value="AA_adenyl_dom"/>
</dbReference>
<evidence type="ECO:0000313" key="9">
    <source>
        <dbReference type="Proteomes" id="UP001501637"/>
    </source>
</evidence>
<evidence type="ECO:0000256" key="5">
    <source>
        <dbReference type="ARBA" id="ARBA00023194"/>
    </source>
</evidence>
<feature type="domain" description="Carrier" evidence="7">
    <location>
        <begin position="5203"/>
        <end position="5278"/>
    </location>
</feature>
<dbReference type="EMBL" id="BAAAUG010000031">
    <property type="protein sequence ID" value="GAA3097387.1"/>
    <property type="molecule type" value="Genomic_DNA"/>
</dbReference>
<feature type="region of interest" description="Disordered" evidence="6">
    <location>
        <begin position="5185"/>
        <end position="5206"/>
    </location>
</feature>
<evidence type="ECO:0000259" key="7">
    <source>
        <dbReference type="PROSITE" id="PS50075"/>
    </source>
</evidence>
<dbReference type="InterPro" id="IPR045851">
    <property type="entry name" value="AMP-bd_C_sf"/>
</dbReference>
<feature type="domain" description="Carrier" evidence="7">
    <location>
        <begin position="3086"/>
        <end position="3161"/>
    </location>
</feature>
<dbReference type="SUPFAM" id="SSF56801">
    <property type="entry name" value="Acetyl-CoA synthetase-like"/>
    <property type="match status" value="6"/>
</dbReference>
<dbReference type="Proteomes" id="UP001501637">
    <property type="component" value="Unassembled WGS sequence"/>
</dbReference>
<dbReference type="InterPro" id="IPR009081">
    <property type="entry name" value="PP-bd_ACP"/>
</dbReference>
<feature type="domain" description="Carrier" evidence="7">
    <location>
        <begin position="4131"/>
        <end position="4206"/>
    </location>
</feature>
<dbReference type="SMART" id="SM00823">
    <property type="entry name" value="PKS_PP"/>
    <property type="match status" value="6"/>
</dbReference>
<dbReference type="InterPro" id="IPR006162">
    <property type="entry name" value="Ppantetheine_attach_site"/>
</dbReference>
<dbReference type="InterPro" id="IPR020845">
    <property type="entry name" value="AMP-binding_CS"/>
</dbReference>
<sequence>MSRTPRKIEDILPLAPLQEGLLFHSVYDEGGLDPYVVQIAFDIEGALDTAVLRGAAETLLARHANLRVAFRQRKNGDWAQLVMREVKLPWAEKDLTDLPEAERDAAAAELIAADRATRFDVARPPLLRFTLIRLGDTHHRLVLTNHHLLLDGWSLPVLMGELFTLYDAGNDAGALPRVRPYRDYLSWLGSRDQDAARAAWGEASADLAERNVVAPEAGRAAVAGAEVQSTLSETDTAALTETARGRGITLNTVVQTAWAIALSKHTGRDDVVFGTTVSGRPPELEGVEAMVGLFINTLPTRVRLRPAEPLAALLTRVQGEQARLTPHQHLGLAEIQRTAGHGELFDTSMVFQNYPVNRSGSAGEGIGAAISVAPGKNREATHYPLLLIASARETMRFRLNYRPDVFDADTAQRVLDRFVRVLRALAADPDQPTGRLDLLADTERHLVLREWNDTAHDVPDATVLDLFRAQAARTPDAPAVTCHNETLSYAELDARSSRLAHHLIGHGVAPEQFVAIAMPRTSEVVTALLAVLKAGAAYLPVDPDYPAERIAFMLGDTEPALMLTTRELAAALPATDTPQLLLDTPEVAEALAARPATAPTDAERNGPLRAAHPAYVIFTSGSTGRPKGVVIEHRSLGAYLQWARDAYPAMTGASLLHSPVSFDLTVTALYTTLVSGGLVRVAELDEHAAEGVTPTFLKGTPSVLALLEALPDDASPSELIMLGGELLLGEVADRWRARRPGADLLNVYGATEATVNSVQYRLPAGTPSPTGPVPVGRPFWNTQVYVLDSGLRPVPVGVPGEAYIAGTGLARGYWHRSDLTAERFVANPYGPAGSRMYRTGDVLRWNDDGQLEFVGRGDGQIKLRGYRIELGEIEAVLAAHDGVTQAAVLLREDQPGDKRLVAYVATGGATVAPDSVREHTAAQLPDYMVPSAFVTLDAFPLTPNGKLDRRALPAPDYGTQSEGRAPRSPREEILCGLFAEVLGTPSVSIDDDFFQLGGHSLLATRLVSRIRSALGAEMPIRQLFETPTVAGVSGALDTGNGAARAGVTAVHPRPARLPLSFAQQRLWFLGKFEGPSAAYNSPVALRLSGSLDRTAMEAALADLAARHESLRTVFAEDAEGPHQVILDPADAQPVLTVVPTDESGLRSELDRAAQHIFDLAKEQPLRAWLFELGDDEHVLLLLSHHIASDAWSRAPLARDLTAAYAARCDGRSPSWTPLPVQYADYSIWQRDLLGDAGGAGGNDGNDGDDGHDSEIGRQLAYWKKALADLPEELALPSDRPRPAVATHRGDVVTFELSPAQHEGLVAVARGGQASLFMVLQTALAALLSRLGAGTDIPIGTPIAGRTDDALDDLVGFFVNTLVLRTDVSGDPTFAELLERVRAQNLAAYAHQDLPFERLVEIVNPERSLARHPLFQTMLNLNNAGPVEALDAIAKLPGLTVHHEPVETNRVKFDLGFSFAESHSSTGTPGGLRGALQFNTDLFDRGTAETLVARLVRVLEAVAADPRCAVGGVEVLGSAERERLLVEWNGVERPVRGVSLPVLFGEQVGVSPDAVAVVAGDVSLTYGELDARSNRVARWLVSQGVGAERFVGVKLARSVDLVVALLGVVKAGGAYVPVDPEYPEERIAHILSDADPVLVIDDPAVLAEADGFSDAPLTDADRLAALELHHPVYVIYTSGSTGRPKGVVVEHASVGHYLERAREVYADAAGSALLHSSVAFDLTVTALYSPLVSGGRVVLAELDEQAADAGQPSFMKVTPSHLALLDALPGEISPSGTLITGGEALNSEALSAWRAVHPDVAVVNAYGPTEATVNCTDFRIEPGQEVTAGAVPIGRPFWNTRAYVLDAALRPVPVGVAGELYIAGAVLARGYWQRPDLTAERFTADPYGPAGSRMYRTGDLARWNADGQLVYAGRVDDQVKLRGFRIELGEIQAVLASHADVAQAAVIVREDRPGDQRLVAYLVPDAGQETVPAEALREHAAAQLPDYMVPSTFVVLDALPLTTNGKLDRRALPAPEYGPEGEGRAPRSPREEILCGLFGEVLAIDAVGIDDDFFRLGGHSLLATKLVSRIRSVLGAEMPIRQLFETPTVAGISAALDSGLTGARRGITAGPRPERIPLSYAQQRLWFLSQFEGPSATYNAPVALRLTGPLDRDALHQALTDVVGRHESLRTVFAEDGNGPRQIVLPADSEQARPALEIVGTDADSLHGELARAAALPFDLVAEIPFRAWLFAVSADDHVLLVVTHHIVSDAWSRAPLARDLAAAYAARVEGRTPAWAPLPVQYADYSIWQREILGSEDDADSEISRQLAYWTDSLGGLPDQLELPFDRPRPAVASYRGDRVPFAIPAELYQRITEVARTTQSSPFMVLQAALAALLTRLGAGTDIAIGTPVAGRTDDAVDDLIGVFLNTLVLRTDTSGDPAFTDLVARVRETNLGAYAHQDLPFERLVEAVNPERSLARHPLFQVLLTLNNTDYQGALGSLDELPGLAVERESVESSVAKFDLAFGFMERHDESGQVCALGGTLEYSTDLFDRNTARTLVDRLLRVLAEAVAAPEAPLGRIDLLTAAERGRILELWNDTGCDMPARSVVELFEERVAADRDAVAVVAGEVSLSYGELSARVDRLAALLAARGAGPERFVAVALPRDADLIVALLAVWRTGAAYLPLDTEYPADRLAYMLDDAAPPLLLTTGELTDLLPESDVPTILLDASETADALAEASTSDLPAAPALTNSAYVIYTSGSTGRPKGVVVPQAPLVNFLVAMRDRFALGAGDRLGAVTTVGFDIAGLELFVPLLSGAAVVVADRETVRDPAALARLVAAQDVTVMQATPSLWRALLAEDASVLSGVRVLVGGEALPGDLAQALVDSAASVTNLYGPTETTIWSTAWEVRDRTPLIGRPIANTQVYVLDAGLRPVPAGVPGELYIAGDGVVRGYHGRFALTAERFVADPFGPSGARMYRTGDLVRWTADGELEYLSRVDDQVKLRGFRIELGEIETVLAGHEQVAQAAVLVREDRPGDKRLVAYVIPTATGAPTTHDLREHAGTQLPDYMVPSAFVTLDTFPLTANGKLNRRALPAPEYGPESEGRAPRSPREEILCGLFAEVLGVESVSIDDDFFRLGGHSLLATKLVSRIRTTLDAEIAVRRLFEAPTVARLSGALDDDAQARTPLRAASPRPDRLPLSLAQQRLWFLNQFEGANSTYNIPVALRLSGALDRAAMEAAIADVVERHESLRTVFAEDTEGAYQVVRDAADAAPALTVVPTDETRVGDEVNRAAHTPFDVSQDLPLRAWLFELGGDEHVLLVVVHHIAGDAWSMGPLARDLTAAYAARCDGRSPSWTPLPVQYGDYSIWQRDILGDEGDPDSQVARQLAFWRDTLADLPEELTLPADRPRPAVSSYEGDRVAFELSPETYARLTAVARDHRASLFMVVQTALAALLSRLGAGTDIPIGTPIAGRTDDALDDLVGFFVNTLVLRTDVSGDPTFAELLERVRAQDLAAYAHQDLPFERLVEVVNPERSLSRHPLFQTMLVLNNTDQGAGDAVASLPGLTVSGQTVEAGAAKFDLSFRLGERRTATGQPVALGGALDFSTDLFDRGTAQDIVDRFVRVLEAVAADPLRSVGALEILDAAERERLLVEWNGVERSVRGVSLPVLFGEQVAESPDAVAVVSGEVSLSYGELDARSNRVARWLVSQGVGAERFVGVKLARSVDLVVALLGVVKAGGAYVPVDPEYPAERIAHILSDADPVLVIDDVSVLEQAESFSDAPLTDADRLAALELHHPVYVIYTSGSTGRPKGVVVEHASVGHYLERAREVYADAAGSALLHSSVAFDLTVTALYSPLVSGGRVVLAELDEQAADAGQPSFMKVTPSHLALLEALPGEISPSGTLITGGEALSGEALTAWRAAHPDVTVVNAYGPTEATVNCTDFRIEPGHDVASGAVPIGRPFWNTRAYVLDAALRPVPVGVAGELYIAGAVLARGYWQRPDLTAERFTADPYGPAGSRMYRTGDLARWNADGQLVYAGRVDDQVKLRGFRIELGEIQAVLTAAPGVAQAAVIVREDRPGDQRLVAYLVPDGDAVPHAEDLRAAVAAQLPDYMVPSAFLTLDALPLTTNGKLDRRALPAPEYGPEGGERRAARSPREEILCGLFAEVLGLADVGIDDGFFELGGHSLLATKLVSRIRTVLDAELPIRQLFETPTVAGVSAALESGLTGARRGVTAEPRPDRIPLSYAQQRHWFLNQFEGANATYNIPVALRLTGPLDRDALHQALTDVVGRHESLRTLFAEDTAGSRQIVLPADAEQARPQLAVVAAGRDDIDERVREAARTGFDLATELPLRATLFTLDEEEHVLLLLLHHIVSDAWSRAPLARDLAAAYAARVEGRTPAWAPLPVQYADYSIWQREILGSEDDTESEINRQLTYWTDSLAGVPDQLELPFDRPRPAVASYRGDRIPFEIPAELYADVVALARETGSSPFMVLQAALAALLTRLGAGTDIPIGTPVAGRTDSAVENLVGVFINTLVLRTDTSGSPTARDLIARVRETNLGAYAHQDLPFERLVEAVNPERSLARHPLFQVLLAFNNTDTATVEDAVAQLPGLSVTRAVADTAVAKFDLSFAFADAAGEHGLGGVLEYSTDLFDHSTVEALGARFLRVIRGMVAAPDAPLGAIDLLDDAETRTLLADWNDTGCDMPARSVVELFEERVAVDRDAVAVVAGEVSLSYGELSARVDRLAALLAARGAGPERFVAVALPRDADLIVALLAVWRTGAAYLPLDTEYPADRLAYMLDDAAPPLILTAAESADRLPDSDIPRLLLDDPAVRSALADPSAPGLTPVPAADLRNSAYVIYTSGSTGRPKGVVVPQAPLVNFLVAMRDRFALAPGDRLGAVTTVGFDIAGLELFVPLLSGAAVVVADRETVRDPAALARLVAAQDVTVMQATPSLWRALLAEDASVLSGVRVLVGGEALPGDLAQALVESTASATNMYGPTETTIWSTAWDVSTADGHTPRIGRPIANTQVYVLDAGLRPVPAGVPGELYIAGDGVVRGYHGRFALTAERFVADPFGPSGARMYRTGDLVRWTADGELEYLSRVDDQVKLRGFRIELGEIETVLAGHPQVAQAAVLVREDRPGDKRLVAYIREDSREDIREDRAGSPVGAQALRDHAADHLPDYMVPSAFVTLDAFPLTPNGKLDRRALPAPDYGPESAGRAPRSPREEILCGLFAEVLGMEAVSIDDDFFQLGGHSLLATKLVSRIRTTLDAELPVRRLFEAPTVARLSGALDDAAGARGRVVPVVRPARVPLSHAQQRLWFLQHLEGPSDAYNVPVSLDLTGPLDTEALRAALTDVAIRHESLRTVFAEGSDGEAYQVVLDAERVQVPLAVERTDEASVDRLLRRAACYVFDLESEVPLRASVFELGDDHHALLLLTHHIASDAWSRGALVRDLTAAYAARCVGTGPAWAPLPVQYADYSIWQRDILGNEDDPDSEVSRQLAYWRDALGGLPEELALPFDRPRPATSSYEGDRVAFQLSPETYARLTAVARDHRASLFMVLQTGLTALLTRLGAGTDIPIGTPIAGRTDDALDDLVGFFVNTLVLRTDTSGDPTFAQLLERVRAQDLAAYAHQDLPFERLVEVVNPERSLARHPLFQTMLSFDNAGRLSGDRADLGGGSAGLNGLTVSGRPLGAPSAKFDLSFEIAEHAAAPGRPAGLGCALDFSTELLDRDTAQSIADRFVRILEALADDPERPIGDAEILDAAERRRMLVEWNDTVVDHPSRSSVHALFEERAAAEPDAVAVVAGELALTYGELNKRANRLAHHLIGMGVGKESRVAVFQERSADLVVSTLAVLKAGGVYVPIDPQQPASRSEFILRDTEAVALLTDRAPGDVGFAVQAPVLRVGAGHDFAGEPTSDPGIATDAEQLIYVMYTSGSTGTPKGVANTHHNVVHLAGDRYWRRGNHERVLMHSPYAFDASTFEIWTPLLTGGRIVVAPAGRLDAADLAAAIAGQEVSGLFVSSGLFRVLAEEHPECFRGVREIWVGGDVVSPVAVRRVLEACPGTVVANEYGPTETTVFSAVNQLHTPDEVPEAVVPIGRPLWNTRLYVLDDRLRPVAPGVNGELYIAGAGVARGYLGRGDLTAQRFVADPFAGGGERMYRTGDVVSWHTDGRLEFAGRVDDQIKLRGFRIDPDEVEAALAARADVAQAAVILREDRPGDKRLVGYVVAAASAPDPDELRAHVAAALPDYMVPSAVMVLDELPLTLNGKLDRRALPAPDYGSEDASRRGPRTEREKALCGLFADVLGLAEVGIDDGFFDLGGDSIMSIQLVSRARRAGLELSVRDVFEHRTVAALADVVQEATGAPAEEAGAGIGDVPLTPIKRWFLERGGPADQFNQSRLVQVPASLRHDHLVSAVRALRDHHDALRARLSPAPEWRLEIREPGAVDAASCVRRVSAAGLDEAARQELVRAETEAARERLDLATGSLAQVVWFDRGADVPGVLLVIVHHLVVDGVSWRILVPDLAEAYEALAAGRTPELQPVGTSLRRWSQRLTEEAARPARSTEASWWQGVLRGAEPTLGKRPLNPDEDTYATAAHVAMALPVSVTEAVLTRVPSAFNAEVNDVLLAAFTLAWTRWRAGSGSGLLLDLEGHGREEQVVEGADLSRTVGWFTNLYPVRLDAGVSDLADAFAGGPAAGEAVKEVKEQLRSVPDKGMGYGLARYLNPATAAGFAGLPAPQVAFNYLGRFATAGTEDAGSADIPDWTVLATAAGLGGTDPRVPLAHALELNARTNDGPNGPELTATWTWAEGILDEGGVRELADLWFQALEALAEHAERPDAGGLTVSDVSLSLLDQNEIELLEDEWRTS</sequence>
<dbReference type="Gene3D" id="3.30.559.10">
    <property type="entry name" value="Chloramphenicol acetyltransferase-like domain"/>
    <property type="match status" value="7"/>
</dbReference>
<dbReference type="Gene3D" id="2.30.38.10">
    <property type="entry name" value="Luciferase, Domain 3"/>
    <property type="match status" value="5"/>
</dbReference>
<dbReference type="InterPro" id="IPR036736">
    <property type="entry name" value="ACP-like_sf"/>
</dbReference>
<evidence type="ECO:0000256" key="4">
    <source>
        <dbReference type="ARBA" id="ARBA00022737"/>
    </source>
</evidence>
<dbReference type="Gene3D" id="3.30.559.30">
    <property type="entry name" value="Nonribosomal peptide synthetase, condensation domain"/>
    <property type="match status" value="7"/>
</dbReference>
<dbReference type="InterPro" id="IPR020806">
    <property type="entry name" value="PKS_PP-bd"/>
</dbReference>
<keyword evidence="5" id="KW-0045">Antibiotic biosynthesis</keyword>
<feature type="region of interest" description="Disordered" evidence="6">
    <location>
        <begin position="945"/>
        <end position="967"/>
    </location>
</feature>
<feature type="region of interest" description="Disordered" evidence="6">
    <location>
        <begin position="2008"/>
        <end position="2027"/>
    </location>
</feature>
<dbReference type="CDD" id="cd19534">
    <property type="entry name" value="E_NRPS"/>
    <property type="match status" value="1"/>
</dbReference>
<gene>
    <name evidence="8" type="ORF">GCM10010449_21010</name>
</gene>
<feature type="domain" description="Carrier" evidence="7">
    <location>
        <begin position="6272"/>
        <end position="6346"/>
    </location>
</feature>
<dbReference type="InterPro" id="IPR001242">
    <property type="entry name" value="Condensation_dom"/>
</dbReference>
<evidence type="ECO:0000256" key="3">
    <source>
        <dbReference type="ARBA" id="ARBA00022553"/>
    </source>
</evidence>
<evidence type="ECO:0000313" key="8">
    <source>
        <dbReference type="EMBL" id="GAA3097387.1"/>
    </source>
</evidence>
<evidence type="ECO:0000256" key="1">
    <source>
        <dbReference type="ARBA" id="ARBA00001957"/>
    </source>
</evidence>
<dbReference type="CDD" id="cd12116">
    <property type="entry name" value="A_NRPS_Ta1_like"/>
    <property type="match status" value="2"/>
</dbReference>
<feature type="domain" description="Carrier" evidence="7">
    <location>
        <begin position="965"/>
        <end position="1040"/>
    </location>
</feature>
<dbReference type="Pfam" id="PF00668">
    <property type="entry name" value="Condensation"/>
    <property type="match status" value="7"/>
</dbReference>
<keyword evidence="3" id="KW-0597">Phosphoprotein</keyword>
<proteinExistence type="predicted"/>
<dbReference type="PROSITE" id="PS50075">
    <property type="entry name" value="CARRIER"/>
    <property type="match status" value="6"/>
</dbReference>
<dbReference type="PANTHER" id="PTHR45527">
    <property type="entry name" value="NONRIBOSOMAL PEPTIDE SYNTHETASE"/>
    <property type="match status" value="1"/>
</dbReference>
<dbReference type="SUPFAM" id="SSF52777">
    <property type="entry name" value="CoA-dependent acyltransferases"/>
    <property type="match status" value="14"/>
</dbReference>
<keyword evidence="2" id="KW-0596">Phosphopantetheine</keyword>
<dbReference type="NCBIfam" id="TIGR01733">
    <property type="entry name" value="AA-adenyl-dom"/>
    <property type="match status" value="6"/>
</dbReference>
<comment type="caution">
    <text evidence="8">The sequence shown here is derived from an EMBL/GenBank/DDBJ whole genome shotgun (WGS) entry which is preliminary data.</text>
</comment>
<dbReference type="NCBIfam" id="TIGR01720">
    <property type="entry name" value="NRPS-para261"/>
    <property type="match status" value="1"/>
</dbReference>
<dbReference type="InterPro" id="IPR042099">
    <property type="entry name" value="ANL_N_sf"/>
</dbReference>
<accession>A0ABP6MBC4</accession>
<dbReference type="InterPro" id="IPR010060">
    <property type="entry name" value="NRPS_synth"/>
</dbReference>
<dbReference type="NCBIfam" id="NF004282">
    <property type="entry name" value="PRK05691.1"/>
    <property type="match status" value="8"/>
</dbReference>
<name>A0ABP6MBC4_9ACTN</name>
<dbReference type="Gene3D" id="3.40.50.12780">
    <property type="entry name" value="N-terminal domain of ligase-like"/>
    <property type="match status" value="1"/>
</dbReference>